<feature type="transmembrane region" description="Helical" evidence="1">
    <location>
        <begin position="164"/>
        <end position="182"/>
    </location>
</feature>
<proteinExistence type="predicted"/>
<dbReference type="AlphaFoldDB" id="A0A0F9YXY8"/>
<name>A0A0F9YXY8_9BACT</name>
<dbReference type="Pfam" id="PF13231">
    <property type="entry name" value="PMT_2"/>
    <property type="match status" value="1"/>
</dbReference>
<organism evidence="3 4">
    <name type="scientific">Candidatus Woesebacteria bacterium GW2011_GWC2_31_9</name>
    <dbReference type="NCBI Taxonomy" id="1618586"/>
    <lineage>
        <taxon>Bacteria</taxon>
        <taxon>Candidatus Woeseibacteriota</taxon>
    </lineage>
</organism>
<keyword evidence="1" id="KW-0472">Membrane</keyword>
<sequence length="419" mass="48668">MLMFTAWPEMLAWPYFILNGWLPYKDIAIAHNPLLIIVLTLFYKLFGTGITQLQIFTWALIIVNYYLLFWVTKKIYNKNAAILALAFYIPIQLLFEGNGLWFDLALVPFALLLFYLINKKKYLLTGIMFALGFLTKQTFIYFLIPLILLNIKNKKNLVPIIKKFMIGLVAVLTVFVLSLLSFGILADFYFWAIKFGVFYLPTASGQVVLPTLRQLGLAFLPFTISIFSPTLIPWIVSGLMGVYPRWGLFHFQPALPFLSISFALALANLKSFSFKTDKFKKLLILFYILIVVVIFIRFLSRNLGGEVRFYEQDVKDVATELNILNPNHNDIFVLNYWDNIYALTDSMPVTKPWIPYLSWYLSVPDVKEEIFSDIKTKMPEQIVVGTKPDYNWEEMKVFLERFYNCVEMSERVSICSKNN</sequence>
<keyword evidence="1" id="KW-1133">Transmembrane helix</keyword>
<protein>
    <recommendedName>
        <fullName evidence="2">Glycosyltransferase RgtA/B/C/D-like domain-containing protein</fullName>
    </recommendedName>
</protein>
<comment type="caution">
    <text evidence="3">The sequence shown here is derived from an EMBL/GenBank/DDBJ whole genome shotgun (WGS) entry which is preliminary data.</text>
</comment>
<dbReference type="EMBL" id="LBOI01000011">
    <property type="protein sequence ID" value="KKP31341.1"/>
    <property type="molecule type" value="Genomic_DNA"/>
</dbReference>
<feature type="transmembrane region" description="Helical" evidence="1">
    <location>
        <begin position="78"/>
        <end position="95"/>
    </location>
</feature>
<keyword evidence="1" id="KW-0812">Transmembrane</keyword>
<feature type="transmembrane region" description="Helical" evidence="1">
    <location>
        <begin position="248"/>
        <end position="269"/>
    </location>
</feature>
<evidence type="ECO:0000256" key="1">
    <source>
        <dbReference type="SAM" id="Phobius"/>
    </source>
</evidence>
<evidence type="ECO:0000259" key="2">
    <source>
        <dbReference type="Pfam" id="PF13231"/>
    </source>
</evidence>
<dbReference type="InterPro" id="IPR038731">
    <property type="entry name" value="RgtA/B/C-like"/>
</dbReference>
<feature type="transmembrane region" description="Helical" evidence="1">
    <location>
        <begin position="100"/>
        <end position="117"/>
    </location>
</feature>
<evidence type="ECO:0000313" key="4">
    <source>
        <dbReference type="Proteomes" id="UP000034803"/>
    </source>
</evidence>
<feature type="transmembrane region" description="Helical" evidence="1">
    <location>
        <begin position="281"/>
        <end position="299"/>
    </location>
</feature>
<evidence type="ECO:0000313" key="3">
    <source>
        <dbReference type="EMBL" id="KKP31341.1"/>
    </source>
</evidence>
<dbReference type="Proteomes" id="UP000034803">
    <property type="component" value="Unassembled WGS sequence"/>
</dbReference>
<feature type="transmembrane region" description="Helical" evidence="1">
    <location>
        <begin position="123"/>
        <end position="144"/>
    </location>
</feature>
<feature type="transmembrane region" description="Helical" evidence="1">
    <location>
        <begin position="216"/>
        <end position="236"/>
    </location>
</feature>
<accession>A0A0F9YXY8</accession>
<gene>
    <name evidence="3" type="ORF">UR21_C0011G0022</name>
</gene>
<feature type="domain" description="Glycosyltransferase RgtA/B/C/D-like" evidence="2">
    <location>
        <begin position="31"/>
        <end position="177"/>
    </location>
</feature>
<reference evidence="3 4" key="1">
    <citation type="journal article" date="2015" name="Nature">
        <title>rRNA introns, odd ribosomes, and small enigmatic genomes across a large radiation of phyla.</title>
        <authorList>
            <person name="Brown C.T."/>
            <person name="Hug L.A."/>
            <person name="Thomas B.C."/>
            <person name="Sharon I."/>
            <person name="Castelle C.J."/>
            <person name="Singh A."/>
            <person name="Wilkins M.J."/>
            <person name="Williams K.H."/>
            <person name="Banfield J.F."/>
        </authorList>
    </citation>
    <scope>NUCLEOTIDE SEQUENCE [LARGE SCALE GENOMIC DNA]</scope>
</reference>
<feature type="transmembrane region" description="Helical" evidence="1">
    <location>
        <begin position="53"/>
        <end position="72"/>
    </location>
</feature>